<feature type="transmembrane region" description="Helical" evidence="1">
    <location>
        <begin position="45"/>
        <end position="64"/>
    </location>
</feature>
<comment type="caution">
    <text evidence="3">The sequence shown here is derived from an EMBL/GenBank/DDBJ whole genome shotgun (WGS) entry which is preliminary data.</text>
</comment>
<keyword evidence="1" id="KW-0812">Transmembrane</keyword>
<evidence type="ECO:0008006" key="5">
    <source>
        <dbReference type="Google" id="ProtNLM"/>
    </source>
</evidence>
<keyword evidence="1" id="KW-1133">Transmembrane helix</keyword>
<proteinExistence type="predicted"/>
<name>A0AAD2D8G3_EUPCR</name>
<dbReference type="EMBL" id="CAMPGE010027618">
    <property type="protein sequence ID" value="CAI2385234.1"/>
    <property type="molecule type" value="Genomic_DNA"/>
</dbReference>
<keyword evidence="1" id="KW-0472">Membrane</keyword>
<feature type="chain" id="PRO_5042036938" description="Lipoprotein" evidence="2">
    <location>
        <begin position="22"/>
        <end position="88"/>
    </location>
</feature>
<sequence length="88" mass="10190">MRNNYLVLLIISILLLQACNGENVDAPIEKSSWQLSGTVGCIRFAWNFGYFVYNLFVAIFFKDFHLLAEDILRIPGLAQMLFRDCLRE</sequence>
<evidence type="ECO:0000256" key="1">
    <source>
        <dbReference type="SAM" id="Phobius"/>
    </source>
</evidence>
<dbReference type="Proteomes" id="UP001295684">
    <property type="component" value="Unassembled WGS sequence"/>
</dbReference>
<gene>
    <name evidence="3" type="ORF">ECRASSUSDP1_LOCUS26783</name>
</gene>
<dbReference type="PROSITE" id="PS51257">
    <property type="entry name" value="PROKAR_LIPOPROTEIN"/>
    <property type="match status" value="1"/>
</dbReference>
<reference evidence="3" key="1">
    <citation type="submission" date="2023-07" db="EMBL/GenBank/DDBJ databases">
        <authorList>
            <consortium name="AG Swart"/>
            <person name="Singh M."/>
            <person name="Singh A."/>
            <person name="Seah K."/>
            <person name="Emmerich C."/>
        </authorList>
    </citation>
    <scope>NUCLEOTIDE SEQUENCE</scope>
    <source>
        <strain evidence="3">DP1</strain>
    </source>
</reference>
<protein>
    <recommendedName>
        <fullName evidence="5">Lipoprotein</fullName>
    </recommendedName>
</protein>
<keyword evidence="4" id="KW-1185">Reference proteome</keyword>
<accession>A0AAD2D8G3</accession>
<feature type="signal peptide" evidence="2">
    <location>
        <begin position="1"/>
        <end position="21"/>
    </location>
</feature>
<organism evidence="3 4">
    <name type="scientific">Euplotes crassus</name>
    <dbReference type="NCBI Taxonomy" id="5936"/>
    <lineage>
        <taxon>Eukaryota</taxon>
        <taxon>Sar</taxon>
        <taxon>Alveolata</taxon>
        <taxon>Ciliophora</taxon>
        <taxon>Intramacronucleata</taxon>
        <taxon>Spirotrichea</taxon>
        <taxon>Hypotrichia</taxon>
        <taxon>Euplotida</taxon>
        <taxon>Euplotidae</taxon>
        <taxon>Moneuplotes</taxon>
    </lineage>
</organism>
<evidence type="ECO:0000256" key="2">
    <source>
        <dbReference type="SAM" id="SignalP"/>
    </source>
</evidence>
<dbReference type="AlphaFoldDB" id="A0AAD2D8G3"/>
<keyword evidence="2" id="KW-0732">Signal</keyword>
<evidence type="ECO:0000313" key="4">
    <source>
        <dbReference type="Proteomes" id="UP001295684"/>
    </source>
</evidence>
<evidence type="ECO:0000313" key="3">
    <source>
        <dbReference type="EMBL" id="CAI2385234.1"/>
    </source>
</evidence>